<sequence length="84" mass="9339">MVCASPDFAVRKEMLYDSRNPSSPSPRMSQEASYPALVVVCSTYRKVTENAIYYCLPWMQAPQCLSTEDGGVEAALMLDQPRVS</sequence>
<protein>
    <submittedName>
        <fullName evidence="1">Uncharacterized protein</fullName>
    </submittedName>
</protein>
<dbReference type="EMBL" id="KL363277">
    <property type="protein sequence ID" value="KFD49149.1"/>
    <property type="molecule type" value="Genomic_DNA"/>
</dbReference>
<dbReference type="Proteomes" id="UP000030764">
    <property type="component" value="Unassembled WGS sequence"/>
</dbReference>
<dbReference type="AlphaFoldDB" id="A0A085LW03"/>
<evidence type="ECO:0000313" key="2">
    <source>
        <dbReference type="EMBL" id="KFD62180.1"/>
    </source>
</evidence>
<name>A0A085LW03_9BILA</name>
<dbReference type="Proteomes" id="UP000030758">
    <property type="component" value="Unassembled WGS sequence"/>
</dbReference>
<dbReference type="EMBL" id="KL367601">
    <property type="protein sequence ID" value="KFD62180.1"/>
    <property type="molecule type" value="Genomic_DNA"/>
</dbReference>
<keyword evidence="3" id="KW-1185">Reference proteome</keyword>
<evidence type="ECO:0000313" key="1">
    <source>
        <dbReference type="EMBL" id="KFD49149.1"/>
    </source>
</evidence>
<accession>A0A085LW03</accession>
<evidence type="ECO:0000313" key="3">
    <source>
        <dbReference type="Proteomes" id="UP000030764"/>
    </source>
</evidence>
<reference evidence="1 3" key="1">
    <citation type="journal article" date="2014" name="Nat. Genet.">
        <title>Genome and transcriptome of the porcine whipworm Trichuris suis.</title>
        <authorList>
            <person name="Jex A.R."/>
            <person name="Nejsum P."/>
            <person name="Schwarz E.M."/>
            <person name="Hu L."/>
            <person name="Young N.D."/>
            <person name="Hall R.S."/>
            <person name="Korhonen P.K."/>
            <person name="Liao S."/>
            <person name="Thamsborg S."/>
            <person name="Xia J."/>
            <person name="Xu P."/>
            <person name="Wang S."/>
            <person name="Scheerlinck J.P."/>
            <person name="Hofmann A."/>
            <person name="Sternberg P.W."/>
            <person name="Wang J."/>
            <person name="Gasser R.B."/>
        </authorList>
    </citation>
    <scope>NUCLEOTIDE SEQUENCE [LARGE SCALE GENOMIC DNA]</scope>
    <source>
        <strain evidence="2">DCEP-RM93F</strain>
        <strain evidence="1">DCEP-RM93M</strain>
    </source>
</reference>
<organism evidence="1 3">
    <name type="scientific">Trichuris suis</name>
    <name type="common">pig whipworm</name>
    <dbReference type="NCBI Taxonomy" id="68888"/>
    <lineage>
        <taxon>Eukaryota</taxon>
        <taxon>Metazoa</taxon>
        <taxon>Ecdysozoa</taxon>
        <taxon>Nematoda</taxon>
        <taxon>Enoplea</taxon>
        <taxon>Dorylaimia</taxon>
        <taxon>Trichinellida</taxon>
        <taxon>Trichuridae</taxon>
        <taxon>Trichuris</taxon>
    </lineage>
</organism>
<gene>
    <name evidence="1" type="ORF">M513_09973</name>
    <name evidence="2" type="ORF">M514_09973</name>
</gene>
<proteinExistence type="predicted"/>